<name>A0A8B8F803_9HEMI</name>
<evidence type="ECO:0000313" key="3">
    <source>
        <dbReference type="RefSeq" id="XP_025406888.1"/>
    </source>
</evidence>
<dbReference type="Proteomes" id="UP000694846">
    <property type="component" value="Unplaced"/>
</dbReference>
<feature type="compositionally biased region" description="Basic and acidic residues" evidence="1">
    <location>
        <begin position="1"/>
        <end position="10"/>
    </location>
</feature>
<gene>
    <name evidence="3" type="primary">LOC112680880</name>
</gene>
<evidence type="ECO:0000256" key="1">
    <source>
        <dbReference type="SAM" id="MobiDB-lite"/>
    </source>
</evidence>
<organism evidence="2 3">
    <name type="scientific">Sipha flava</name>
    <name type="common">yellow sugarcane aphid</name>
    <dbReference type="NCBI Taxonomy" id="143950"/>
    <lineage>
        <taxon>Eukaryota</taxon>
        <taxon>Metazoa</taxon>
        <taxon>Ecdysozoa</taxon>
        <taxon>Arthropoda</taxon>
        <taxon>Hexapoda</taxon>
        <taxon>Insecta</taxon>
        <taxon>Pterygota</taxon>
        <taxon>Neoptera</taxon>
        <taxon>Paraneoptera</taxon>
        <taxon>Hemiptera</taxon>
        <taxon>Sternorrhyncha</taxon>
        <taxon>Aphidomorpha</taxon>
        <taxon>Aphidoidea</taxon>
        <taxon>Aphididae</taxon>
        <taxon>Sipha</taxon>
    </lineage>
</organism>
<dbReference type="AlphaFoldDB" id="A0A8B8F803"/>
<evidence type="ECO:0000313" key="2">
    <source>
        <dbReference type="Proteomes" id="UP000694846"/>
    </source>
</evidence>
<protein>
    <submittedName>
        <fullName evidence="3">Uncharacterized protein LOC112680880</fullName>
    </submittedName>
</protein>
<dbReference type="OrthoDB" id="6619788at2759"/>
<sequence length="158" mass="18259">MDPELKKKVEQSIFPTPGSWKSRGSEKEIADMESVLTRKKITCKWELSKERLQRKAKFDHSNSKSMKNQYVSLEPLPKEKFECINVLIRDASVQTTGKMANMETQTDVQIKVNNCIESIAVKEELFQLQSLPNLNDKLKDFLKKHVPKYLYTALSIPI</sequence>
<dbReference type="RefSeq" id="XP_025406888.1">
    <property type="nucleotide sequence ID" value="XM_025551103.1"/>
</dbReference>
<reference evidence="3" key="1">
    <citation type="submission" date="2025-08" db="UniProtKB">
        <authorList>
            <consortium name="RefSeq"/>
        </authorList>
    </citation>
    <scope>IDENTIFICATION</scope>
    <source>
        <tissue evidence="3">Whole body</tissue>
    </source>
</reference>
<proteinExistence type="predicted"/>
<feature type="region of interest" description="Disordered" evidence="1">
    <location>
        <begin position="1"/>
        <end position="27"/>
    </location>
</feature>
<accession>A0A8B8F803</accession>
<keyword evidence="2" id="KW-1185">Reference proteome</keyword>
<dbReference type="GeneID" id="112680880"/>